<evidence type="ECO:0000313" key="7">
    <source>
        <dbReference type="Proteomes" id="UP000194699"/>
    </source>
</evidence>
<dbReference type="Proteomes" id="UP000269597">
    <property type="component" value="Unassembled WGS sequence"/>
</dbReference>
<dbReference type="EMBL" id="LN997846">
    <property type="protein sequence ID" value="CUW35958.1"/>
    <property type="molecule type" value="Genomic_DNA"/>
</dbReference>
<dbReference type="EMBL" id="NGEL01000049">
    <property type="protein sequence ID" value="OTM91286.1"/>
    <property type="molecule type" value="Genomic_DNA"/>
</dbReference>
<gene>
    <name evidence="1" type="ORF">ABR2091_2561</name>
    <name evidence="2" type="ORF">APD06_11980</name>
    <name evidence="3" type="ORF">B9X95_05145</name>
    <name evidence="4" type="ORF">EA722_09970</name>
</gene>
<name>A0A0G4QT38_ACIBA</name>
<organism evidence="3 7">
    <name type="scientific">Acinetobacter baumannii</name>
    <dbReference type="NCBI Taxonomy" id="470"/>
    <lineage>
        <taxon>Bacteria</taxon>
        <taxon>Pseudomonadati</taxon>
        <taxon>Pseudomonadota</taxon>
        <taxon>Gammaproteobacteria</taxon>
        <taxon>Moraxellales</taxon>
        <taxon>Moraxellaceae</taxon>
        <taxon>Acinetobacter</taxon>
        <taxon>Acinetobacter calcoaceticus/baumannii complex</taxon>
    </lineage>
</organism>
<evidence type="ECO:0000313" key="2">
    <source>
        <dbReference type="EMBL" id="KQD15827.1"/>
    </source>
</evidence>
<dbReference type="Proteomes" id="UP000194699">
    <property type="component" value="Unassembled WGS sequence"/>
</dbReference>
<dbReference type="PROSITE" id="PS51257">
    <property type="entry name" value="PROKAR_LIPOPROTEIN"/>
    <property type="match status" value="1"/>
</dbReference>
<dbReference type="EMBL" id="RFBY01000028">
    <property type="protein sequence ID" value="RSP75314.1"/>
    <property type="molecule type" value="Genomic_DNA"/>
</dbReference>
<reference evidence="7" key="4">
    <citation type="submission" date="2017-05" db="EMBL/GenBank/DDBJ databases">
        <authorList>
            <person name="Kreiswirth B."/>
            <person name="Manca C."/>
            <person name="Chen L."/>
            <person name="Evans S."/>
            <person name="Fowler V."/>
            <person name="Patel R."/>
            <person name="Chambers H."/>
            <person name="Bonomo R."/>
            <person name="Paul V."/>
            <person name="Sankar J."/>
            <person name="Gaind R."/>
            <person name="Ray P."/>
            <person name="Gautam V."/>
            <person name="Biswal M."/>
            <person name="Datta S."/>
            <person name="Walia K."/>
            <person name="Adams M."/>
            <person name="Nelson K."/>
            <person name="Sutton G."/>
            <person name="Fouts D."/>
            <person name="Hujer K."/>
            <person name="Hujer A."/>
        </authorList>
    </citation>
    <scope>NUCLEOTIDE SEQUENCE [LARGE SCALE GENOMIC DNA]</scope>
    <source>
        <strain evidence="7">PR350</strain>
    </source>
</reference>
<reference evidence="4 8" key="5">
    <citation type="submission" date="2018-10" db="EMBL/GenBank/DDBJ databases">
        <title>GWAS and RNA-Seq identify cryptic mechanisms of antimicrobial resistance in Acinetobacter baumannii.</title>
        <authorList>
            <person name="Sahl J.W."/>
        </authorList>
    </citation>
    <scope>NUCLEOTIDE SEQUENCE [LARGE SCALE GENOMIC DNA]</scope>
    <source>
        <strain evidence="4 8">TG31299</strain>
    </source>
</reference>
<dbReference type="Pfam" id="PF11319">
    <property type="entry name" value="VasI"/>
    <property type="match status" value="1"/>
</dbReference>
<evidence type="ECO:0000313" key="8">
    <source>
        <dbReference type="Proteomes" id="UP000269597"/>
    </source>
</evidence>
<reference evidence="1 6" key="2">
    <citation type="submission" date="2015-12" db="EMBL/GenBank/DDBJ databases">
        <authorList>
            <person name="Wibberg D."/>
        </authorList>
    </citation>
    <scope>NUCLEOTIDE SEQUENCE [LARGE SCALE GENOMIC DNA]</scope>
    <source>
        <strain evidence="1">R2091</strain>
    </source>
</reference>
<dbReference type="EMBL" id="LLFE01000107">
    <property type="protein sequence ID" value="KQD15827.1"/>
    <property type="molecule type" value="Genomic_DNA"/>
</dbReference>
<evidence type="ECO:0000313" key="6">
    <source>
        <dbReference type="Proteomes" id="UP000066661"/>
    </source>
</evidence>
<dbReference type="AlphaFoldDB" id="A0A0G4QT38"/>
<dbReference type="Proteomes" id="UP000051322">
    <property type="component" value="Unassembled WGS sequence"/>
</dbReference>
<dbReference type="InterPro" id="IPR017738">
    <property type="entry name" value="T6SS-assoc_VCA0118"/>
</dbReference>
<sequence>MKKFILVVGLLVLTGCSKEKVAEQGEIQAASEAQVSQNKWQYHHEKNPIDDSFTVLAYVESDEPLKLDGIQTRPSLVLRCQENKFDVYFALKNSVDSVGRDYKSSNITLRFDAEKAVDYSMRRGDDLQTLFFSNPIEMIDPLLKHDKLALKFTTTNKNVAFVSFDIRGLQYVISPLENACKLK</sequence>
<dbReference type="Proteomes" id="UP000066661">
    <property type="component" value="Chromosome I"/>
</dbReference>
<dbReference type="RefSeq" id="WP_002008043.1">
    <property type="nucleotide sequence ID" value="NZ_CAUYZO010000001.1"/>
</dbReference>
<evidence type="ECO:0000313" key="4">
    <source>
        <dbReference type="EMBL" id="RSP75314.1"/>
    </source>
</evidence>
<reference evidence="3" key="3">
    <citation type="submission" date="2017-05" db="EMBL/GenBank/DDBJ databases">
        <authorList>
            <person name="Song R."/>
            <person name="Chenine A.L."/>
            <person name="Ruprecht R.M."/>
        </authorList>
    </citation>
    <scope>NUCLEOTIDE SEQUENCE [LARGE SCALE GENOMIC DNA]</scope>
    <source>
        <strain evidence="3">PR350</strain>
    </source>
</reference>
<accession>A0A0G4QT38</accession>
<proteinExistence type="predicted"/>
<protein>
    <submittedName>
        <fullName evidence="1">Putative secreted protein</fullName>
    </submittedName>
</protein>
<evidence type="ECO:0000313" key="1">
    <source>
        <dbReference type="EMBL" id="CUW35958.1"/>
    </source>
</evidence>
<reference evidence="2 5" key="1">
    <citation type="submission" date="2015-10" db="EMBL/GenBank/DDBJ databases">
        <title>The utility of whole genome sequencing in characterizing Acinetobacter epidemiology and analyzing hospital outbreaks.</title>
        <authorList>
            <person name="Ozer E.A."/>
            <person name="Fitzpatrick M.A."/>
            <person name="Hauser A.R."/>
        </authorList>
    </citation>
    <scope>NUCLEOTIDE SEQUENCE [LARGE SCALE GENOMIC DNA]</scope>
    <source>
        <strain evidence="2 5">ABBL059</strain>
    </source>
</reference>
<evidence type="ECO:0000313" key="5">
    <source>
        <dbReference type="Proteomes" id="UP000051322"/>
    </source>
</evidence>
<evidence type="ECO:0000313" key="3">
    <source>
        <dbReference type="EMBL" id="OTM91286.1"/>
    </source>
</evidence>